<accession>A0A223V5M9</accession>
<dbReference type="RefSeq" id="WP_094997352.1">
    <property type="nucleotide sequence ID" value="NZ_BMJL01000003.1"/>
</dbReference>
<dbReference type="PANTHER" id="PTHR33990">
    <property type="entry name" value="PROTEIN YJDN-RELATED"/>
    <property type="match status" value="1"/>
</dbReference>
<gene>
    <name evidence="2" type="ORF">CJ263_11180</name>
</gene>
<reference evidence="2 3" key="1">
    <citation type="submission" date="2017-08" db="EMBL/GenBank/DDBJ databases">
        <title>The complete genome sequence of Maribacter sp. B1, isolated from deep-sea sediment.</title>
        <authorList>
            <person name="Wu Y.-H."/>
            <person name="Cheng H."/>
            <person name="Xu X.-W."/>
        </authorList>
    </citation>
    <scope>NUCLEOTIDE SEQUENCE [LARGE SCALE GENOMIC DNA]</scope>
    <source>
        <strain evidence="2 3">B1</strain>
    </source>
</reference>
<dbReference type="Proteomes" id="UP000215244">
    <property type="component" value="Chromosome"/>
</dbReference>
<dbReference type="Pfam" id="PF00903">
    <property type="entry name" value="Glyoxalase"/>
    <property type="match status" value="1"/>
</dbReference>
<dbReference type="AlphaFoldDB" id="A0A223V5M9"/>
<feature type="domain" description="Glyoxalase/fosfomycin resistance/dioxygenase" evidence="1">
    <location>
        <begin position="4"/>
        <end position="129"/>
    </location>
</feature>
<evidence type="ECO:0000313" key="3">
    <source>
        <dbReference type="Proteomes" id="UP000215244"/>
    </source>
</evidence>
<dbReference type="EMBL" id="CP022957">
    <property type="protein sequence ID" value="ASV30734.1"/>
    <property type="molecule type" value="Genomic_DNA"/>
</dbReference>
<keyword evidence="3" id="KW-1185">Reference proteome</keyword>
<dbReference type="KEGG" id="marb:CJ263_11180"/>
<dbReference type="Gene3D" id="3.10.180.10">
    <property type="entry name" value="2,3-Dihydroxybiphenyl 1,2-Dioxygenase, domain 1"/>
    <property type="match status" value="1"/>
</dbReference>
<organism evidence="2 3">
    <name type="scientific">Maribacter cobaltidurans</name>
    <dbReference type="NCBI Taxonomy" id="1178778"/>
    <lineage>
        <taxon>Bacteria</taxon>
        <taxon>Pseudomonadati</taxon>
        <taxon>Bacteroidota</taxon>
        <taxon>Flavobacteriia</taxon>
        <taxon>Flavobacteriales</taxon>
        <taxon>Flavobacteriaceae</taxon>
        <taxon>Maribacter</taxon>
    </lineage>
</organism>
<name>A0A223V5M9_9FLAO</name>
<dbReference type="PANTHER" id="PTHR33990:SF1">
    <property type="entry name" value="PROTEIN YJDN"/>
    <property type="match status" value="1"/>
</dbReference>
<sequence>MAQIHTYLTFNGNCREAMTFYKSCLGGKLMFQTVGESPIYNKMPKKMKQCILHSTLIRKDFVLMGSDMAPDTALIKGNTVALVLNCYTENDIRTYFDKLSLGGVVKHPLENTFWGALFCELTDKFGNHWLLNFNNQ</sequence>
<dbReference type="InterPro" id="IPR028973">
    <property type="entry name" value="PhnB-like"/>
</dbReference>
<proteinExistence type="predicted"/>
<evidence type="ECO:0000313" key="2">
    <source>
        <dbReference type="EMBL" id="ASV30734.1"/>
    </source>
</evidence>
<dbReference type="SUPFAM" id="SSF54593">
    <property type="entry name" value="Glyoxalase/Bleomycin resistance protein/Dihydroxybiphenyl dioxygenase"/>
    <property type="match status" value="1"/>
</dbReference>
<evidence type="ECO:0000259" key="1">
    <source>
        <dbReference type="Pfam" id="PF00903"/>
    </source>
</evidence>
<dbReference type="CDD" id="cd06588">
    <property type="entry name" value="PhnB_like"/>
    <property type="match status" value="1"/>
</dbReference>
<dbReference type="InterPro" id="IPR004360">
    <property type="entry name" value="Glyas_Fos-R_dOase_dom"/>
</dbReference>
<dbReference type="InterPro" id="IPR029068">
    <property type="entry name" value="Glyas_Bleomycin-R_OHBP_Dase"/>
</dbReference>
<protein>
    <submittedName>
        <fullName evidence="2">VOC family protein</fullName>
    </submittedName>
</protein>
<dbReference type="OrthoDB" id="9795306at2"/>